<dbReference type="Proteomes" id="UP000248724">
    <property type="component" value="Unassembled WGS sequence"/>
</dbReference>
<name>A0A2W5ZLI6_9BACT</name>
<dbReference type="InterPro" id="IPR046342">
    <property type="entry name" value="CBS_dom_sf"/>
</dbReference>
<dbReference type="PANTHER" id="PTHR43080">
    <property type="entry name" value="CBS DOMAIN-CONTAINING PROTEIN CBSX3, MITOCHONDRIAL"/>
    <property type="match status" value="1"/>
</dbReference>
<dbReference type="SUPFAM" id="SSF54631">
    <property type="entry name" value="CBS-domain pair"/>
    <property type="match status" value="1"/>
</dbReference>
<comment type="caution">
    <text evidence="4">The sequence shown here is derived from an EMBL/GenBank/DDBJ whole genome shotgun (WGS) entry which is preliminary data.</text>
</comment>
<keyword evidence="4" id="KW-0808">Transferase</keyword>
<proteinExistence type="predicted"/>
<dbReference type="InterPro" id="IPR051257">
    <property type="entry name" value="Diverse_CBS-Domain"/>
</dbReference>
<dbReference type="InterPro" id="IPR000644">
    <property type="entry name" value="CBS_dom"/>
</dbReference>
<evidence type="ECO:0000256" key="2">
    <source>
        <dbReference type="PROSITE-ProRule" id="PRU00703"/>
    </source>
</evidence>
<dbReference type="Gene3D" id="3.10.580.10">
    <property type="entry name" value="CBS-domain"/>
    <property type="match status" value="2"/>
</dbReference>
<keyword evidence="4" id="KW-0418">Kinase</keyword>
<dbReference type="Pfam" id="PF00571">
    <property type="entry name" value="CBS"/>
    <property type="match status" value="2"/>
</dbReference>
<accession>A0A2W5ZLI6</accession>
<evidence type="ECO:0000259" key="3">
    <source>
        <dbReference type="PROSITE" id="PS51371"/>
    </source>
</evidence>
<evidence type="ECO:0000313" key="4">
    <source>
        <dbReference type="EMBL" id="PZR83676.1"/>
    </source>
</evidence>
<sequence length="193" mass="21096">MTHGNGSTPRVTLWFPRLSPGAQPYTQADMTENRTGTDPATITVADVMVSNVLVVHSGDSIDDAVALIVDSRITGVPVVDDEHHILGIVAESDVLGKPGQTVDEVMTRDVITTTENATLDSAAEIMLTRRIRRLPVARDGRLVGILTRADLLRHVRHTHWTCDWCANNVIGLRRPNACPQCGGESWTFEVVPR</sequence>
<dbReference type="CDD" id="cd04586">
    <property type="entry name" value="CBS_pair_BON_assoc"/>
    <property type="match status" value="1"/>
</dbReference>
<dbReference type="SUPFAM" id="SSF57802">
    <property type="entry name" value="Rubredoxin-like"/>
    <property type="match status" value="1"/>
</dbReference>
<dbReference type="EMBL" id="QHBU01000028">
    <property type="protein sequence ID" value="PZR83676.1"/>
    <property type="molecule type" value="Genomic_DNA"/>
</dbReference>
<gene>
    <name evidence="4" type="ORF">DLM65_01375</name>
</gene>
<organism evidence="4 5">
    <name type="scientific">Candidatus Aeolococcus gillhamiae</name>
    <dbReference type="NCBI Taxonomy" id="3127015"/>
    <lineage>
        <taxon>Bacteria</taxon>
        <taxon>Bacillati</taxon>
        <taxon>Candidatus Dormiibacterota</taxon>
        <taxon>Candidatus Dormibacteria</taxon>
        <taxon>Candidatus Aeolococcales</taxon>
        <taxon>Candidatus Aeolococcaceae</taxon>
        <taxon>Candidatus Aeolococcus</taxon>
    </lineage>
</organism>
<dbReference type="SMART" id="SM00116">
    <property type="entry name" value="CBS"/>
    <property type="match status" value="2"/>
</dbReference>
<evidence type="ECO:0000313" key="5">
    <source>
        <dbReference type="Proteomes" id="UP000248724"/>
    </source>
</evidence>
<protein>
    <submittedName>
        <fullName evidence="4">Histidine kinase</fullName>
    </submittedName>
</protein>
<dbReference type="PANTHER" id="PTHR43080:SF29">
    <property type="entry name" value="OS02G0818000 PROTEIN"/>
    <property type="match status" value="1"/>
</dbReference>
<feature type="domain" description="CBS" evidence="3">
    <location>
        <begin position="48"/>
        <end position="104"/>
    </location>
</feature>
<evidence type="ECO:0000256" key="1">
    <source>
        <dbReference type="ARBA" id="ARBA00023122"/>
    </source>
</evidence>
<dbReference type="GO" id="GO:0016301">
    <property type="term" value="F:kinase activity"/>
    <property type="evidence" value="ECO:0007669"/>
    <property type="project" value="UniProtKB-KW"/>
</dbReference>
<reference evidence="4 5" key="1">
    <citation type="journal article" date="2017" name="Nature">
        <title>Atmospheric trace gases support primary production in Antarctic desert surface soil.</title>
        <authorList>
            <person name="Ji M."/>
            <person name="Greening C."/>
            <person name="Vanwonterghem I."/>
            <person name="Carere C.R."/>
            <person name="Bay S.K."/>
            <person name="Steen J.A."/>
            <person name="Montgomery K."/>
            <person name="Lines T."/>
            <person name="Beardall J."/>
            <person name="van Dorst J."/>
            <person name="Snape I."/>
            <person name="Stott M.B."/>
            <person name="Hugenholtz P."/>
            <person name="Ferrari B.C."/>
        </authorList>
    </citation>
    <scope>NUCLEOTIDE SEQUENCE [LARGE SCALE GENOMIC DNA]</scope>
    <source>
        <strain evidence="4">RRmetagenome_bin12</strain>
    </source>
</reference>
<dbReference type="AlphaFoldDB" id="A0A2W5ZLI6"/>
<dbReference type="PROSITE" id="PS51371">
    <property type="entry name" value="CBS"/>
    <property type="match status" value="2"/>
</dbReference>
<feature type="domain" description="CBS" evidence="3">
    <location>
        <begin position="106"/>
        <end position="161"/>
    </location>
</feature>
<keyword evidence="1 2" id="KW-0129">CBS domain</keyword>